<dbReference type="Gene3D" id="3.40.50.1440">
    <property type="entry name" value="Tubulin/FtsZ, GTPase domain"/>
    <property type="match status" value="1"/>
</dbReference>
<evidence type="ECO:0000313" key="1">
    <source>
        <dbReference type="EMBL" id="MBE8712687.1"/>
    </source>
</evidence>
<evidence type="ECO:0000313" key="2">
    <source>
        <dbReference type="Proteomes" id="UP000616201"/>
    </source>
</evidence>
<protein>
    <recommendedName>
        <fullName evidence="3">Tubulin/FtsZ family, GTPase domain</fullName>
    </recommendedName>
</protein>
<keyword evidence="2" id="KW-1185">Reference proteome</keyword>
<dbReference type="RefSeq" id="WP_196936595.1">
    <property type="nucleotide sequence ID" value="NZ_MU158698.1"/>
</dbReference>
<dbReference type="Proteomes" id="UP000616201">
    <property type="component" value="Unassembled WGS sequence"/>
</dbReference>
<accession>A0A928UTY4</accession>
<evidence type="ECO:0008006" key="3">
    <source>
        <dbReference type="Google" id="ProtNLM"/>
    </source>
</evidence>
<organism evidence="1 2">
    <name type="scientific">Sphingobacterium hungaricum</name>
    <dbReference type="NCBI Taxonomy" id="2082723"/>
    <lineage>
        <taxon>Bacteria</taxon>
        <taxon>Pseudomonadati</taxon>
        <taxon>Bacteroidota</taxon>
        <taxon>Sphingobacteriia</taxon>
        <taxon>Sphingobacteriales</taxon>
        <taxon>Sphingobacteriaceae</taxon>
        <taxon>Sphingobacterium</taxon>
    </lineage>
</organism>
<dbReference type="EMBL" id="PRDK01000002">
    <property type="protein sequence ID" value="MBE8712687.1"/>
    <property type="molecule type" value="Genomic_DNA"/>
</dbReference>
<dbReference type="AlphaFoldDB" id="A0A928UTY4"/>
<name>A0A928UTY4_9SPHI</name>
<gene>
    <name evidence="1" type="ORF">C4F49_03200</name>
</gene>
<reference evidence="1" key="1">
    <citation type="submission" date="2018-02" db="EMBL/GenBank/DDBJ databases">
        <authorList>
            <person name="Vasarhelyi B.M."/>
            <person name="Deshmukh S."/>
            <person name="Balint B."/>
            <person name="Kukolya J."/>
        </authorList>
    </citation>
    <scope>NUCLEOTIDE SEQUENCE</scope>
    <source>
        <strain evidence="1">KB22</strain>
    </source>
</reference>
<dbReference type="InterPro" id="IPR036525">
    <property type="entry name" value="Tubulin/FtsZ_GTPase_sf"/>
</dbReference>
<sequence length="504" mass="55667">MPKLYVFAIGGTGSRVVKSLTMLLASGIKTNYEIVPIILDPDAAAADVEKTTRILNNYKAVHKYVNVSSADSLFKNKVESLGDVVNPKTNEHISNEFRLNINNLNGGSFRSFIDFNLLEKKGNNQAMIELLFSDQNLDLDLEVGFQGNPNIGSVVLNKFVDSSEFAQFAQNFTDQDRVFIISSIFGGTGAAGFPLILKNIREGHVQGHNFEHLKNAVVGAVTVLPYFKLDGDADEAIQSATFISKTKAALSYYHTNITKVDSINSLYYIGDTASNNYKNIVGGSEQKNDAHFVELASAIAVLDFASDDSLSSYGGRAVGAKYKEFGIDSIDSSNPVITFPNLALSTQNLIKESLSQLFFTCLYLDNELSNQMKAPFAANQPVFDTNFLSSHFYQSLNGFLKEFKIWLGELKRNKVSFAPYDFHVESDSIGNVTGFTTNRRDIFTLLNGVATKSTGLNFFKNRSYDVITAQLSTLSKNRTFISAESKLLELFTEATKQSINKELF</sequence>
<dbReference type="SUPFAM" id="SSF52490">
    <property type="entry name" value="Tubulin nucleotide-binding domain-like"/>
    <property type="match status" value="1"/>
</dbReference>
<proteinExistence type="predicted"/>
<comment type="caution">
    <text evidence="1">The sequence shown here is derived from an EMBL/GenBank/DDBJ whole genome shotgun (WGS) entry which is preliminary data.</text>
</comment>